<dbReference type="EMBL" id="JBHUNF010000001">
    <property type="protein sequence ID" value="MFD2674202.1"/>
    <property type="molecule type" value="Genomic_DNA"/>
</dbReference>
<evidence type="ECO:0000256" key="2">
    <source>
        <dbReference type="ARBA" id="ARBA00022862"/>
    </source>
</evidence>
<dbReference type="PROSITE" id="PS01265">
    <property type="entry name" value="TPX"/>
    <property type="match status" value="1"/>
</dbReference>
<dbReference type="InterPro" id="IPR036249">
    <property type="entry name" value="Thioredoxin-like_sf"/>
</dbReference>
<dbReference type="InterPro" id="IPR013766">
    <property type="entry name" value="Thioredoxin_domain"/>
</dbReference>
<dbReference type="PANTHER" id="PTHR43110">
    <property type="entry name" value="THIOL PEROXIDASE"/>
    <property type="match status" value="1"/>
</dbReference>
<dbReference type="InterPro" id="IPR018219">
    <property type="entry name" value="Tpx_CS"/>
</dbReference>
<dbReference type="RefSeq" id="WP_066057832.1">
    <property type="nucleotide sequence ID" value="NZ_JBHUNF010000001.1"/>
</dbReference>
<keyword evidence="2 6" id="KW-0049">Antioxidant</keyword>
<keyword evidence="1 6" id="KW-0575">Peroxidase</keyword>
<keyword evidence="4 6" id="KW-1015">Disulfide bond</keyword>
<keyword evidence="5 6" id="KW-0676">Redox-active center</keyword>
<evidence type="ECO:0000313" key="9">
    <source>
        <dbReference type="Proteomes" id="UP001597453"/>
    </source>
</evidence>
<dbReference type="PROSITE" id="PS51352">
    <property type="entry name" value="THIOREDOXIN_2"/>
    <property type="match status" value="1"/>
</dbReference>
<accession>A0ABW5RJK3</accession>
<evidence type="ECO:0000256" key="1">
    <source>
        <dbReference type="ARBA" id="ARBA00022559"/>
    </source>
</evidence>
<dbReference type="InterPro" id="IPR013740">
    <property type="entry name" value="Redoxin"/>
</dbReference>
<keyword evidence="3 6" id="KW-0560">Oxidoreductase</keyword>
<comment type="caution">
    <text evidence="8">The sequence shown here is derived from an EMBL/GenBank/DDBJ whole genome shotgun (WGS) entry which is preliminary data.</text>
</comment>
<evidence type="ECO:0000256" key="4">
    <source>
        <dbReference type="ARBA" id="ARBA00023157"/>
    </source>
</evidence>
<evidence type="ECO:0000256" key="5">
    <source>
        <dbReference type="ARBA" id="ARBA00023284"/>
    </source>
</evidence>
<dbReference type="NCBIfam" id="NF001808">
    <property type="entry name" value="PRK00522.1"/>
    <property type="match status" value="1"/>
</dbReference>
<proteinExistence type="inferred from homology"/>
<dbReference type="EC" id="1.11.1.24" evidence="6"/>
<dbReference type="HAMAP" id="MF_00269">
    <property type="entry name" value="Tpx"/>
    <property type="match status" value="1"/>
</dbReference>
<comment type="subunit">
    <text evidence="6">Homodimer.</text>
</comment>
<protein>
    <recommendedName>
        <fullName evidence="6">Thiol peroxidase</fullName>
        <shortName evidence="6">Tpx</shortName>
        <ecNumber evidence="6">1.11.1.24</ecNumber>
    </recommendedName>
    <alternativeName>
        <fullName evidence="6">Peroxiredoxin tpx</fullName>
        <shortName evidence="6">Prx</shortName>
    </alternativeName>
    <alternativeName>
        <fullName evidence="6">Thioredoxin peroxidase</fullName>
    </alternativeName>
    <alternativeName>
        <fullName evidence="6">Thioredoxin-dependent peroxiredoxin</fullName>
    </alternativeName>
</protein>
<comment type="similarity">
    <text evidence="6">Belongs to the peroxiredoxin family. Tpx subfamily.</text>
</comment>
<dbReference type="Gene3D" id="3.40.30.10">
    <property type="entry name" value="Glutaredoxin"/>
    <property type="match status" value="1"/>
</dbReference>
<reference evidence="9" key="1">
    <citation type="journal article" date="2019" name="Int. J. Syst. Evol. Microbiol.">
        <title>The Global Catalogue of Microorganisms (GCM) 10K type strain sequencing project: providing services to taxonomists for standard genome sequencing and annotation.</title>
        <authorList>
            <consortium name="The Broad Institute Genomics Platform"/>
            <consortium name="The Broad Institute Genome Sequencing Center for Infectious Disease"/>
            <person name="Wu L."/>
            <person name="Ma J."/>
        </authorList>
    </citation>
    <scope>NUCLEOTIDE SEQUENCE [LARGE SCALE GENOMIC DNA]</scope>
    <source>
        <strain evidence="9">TISTR 1511</strain>
    </source>
</reference>
<dbReference type="Pfam" id="PF08534">
    <property type="entry name" value="Redoxin"/>
    <property type="match status" value="1"/>
</dbReference>
<organism evidence="8 9">
    <name type="scientific">Gulosibacter bifidus</name>
    <dbReference type="NCBI Taxonomy" id="272239"/>
    <lineage>
        <taxon>Bacteria</taxon>
        <taxon>Bacillati</taxon>
        <taxon>Actinomycetota</taxon>
        <taxon>Actinomycetes</taxon>
        <taxon>Micrococcales</taxon>
        <taxon>Microbacteriaceae</taxon>
        <taxon>Gulosibacter</taxon>
    </lineage>
</organism>
<dbReference type="InterPro" id="IPR050455">
    <property type="entry name" value="Tpx_Peroxidase_subfamily"/>
</dbReference>
<sequence length="165" mass="17496">MATTAYQGTTINLVGMLPNVGDAAPDFTLTGEELNDVTLQDFAGKRVVLNVFPSIDTPTCAASVRRFNEEAASLDNTVVITASKDLPFALSRFCGAEGIENVVATSAFRSTFGVDYGVEQGDGDMHGLFARAVIVVDESGKVAYTQIVPEIADEPDYEPVLAALK</sequence>
<dbReference type="InterPro" id="IPR002065">
    <property type="entry name" value="TPX"/>
</dbReference>
<dbReference type="SUPFAM" id="SSF52833">
    <property type="entry name" value="Thioredoxin-like"/>
    <property type="match status" value="1"/>
</dbReference>
<evidence type="ECO:0000256" key="6">
    <source>
        <dbReference type="HAMAP-Rule" id="MF_00269"/>
    </source>
</evidence>
<dbReference type="CDD" id="cd03014">
    <property type="entry name" value="PRX_Atyp2cys"/>
    <property type="match status" value="1"/>
</dbReference>
<comment type="miscellaneous">
    <text evidence="6">The active site is a conserved redox-active cysteine residue, the peroxidatic cysteine (C(P)), which makes the nucleophilic attack on the peroxide substrate. The peroxide oxidizes the C(P)-SH to cysteine sulfenic acid (C(P)-SOH), which then reacts with another cysteine residue, the resolving cysteine (C(R)), to form a disulfide bridge. The disulfide is subsequently reduced by an appropriate electron donor to complete the catalytic cycle. In this atypical 2-Cys peroxiredoxin, C(R) is present in the same subunit to form an intramolecular disulfide. The disulfide is subsequently reduced by thioredoxin.</text>
</comment>
<feature type="domain" description="Thioredoxin" evidence="7">
    <location>
        <begin position="18"/>
        <end position="165"/>
    </location>
</feature>
<feature type="disulfide bond" description="Redox-active" evidence="6">
    <location>
        <begin position="60"/>
        <end position="94"/>
    </location>
</feature>
<feature type="active site" description="Cysteine sulfenic acid (-SOH) intermediate" evidence="6">
    <location>
        <position position="60"/>
    </location>
</feature>
<evidence type="ECO:0000313" key="8">
    <source>
        <dbReference type="EMBL" id="MFD2674202.1"/>
    </source>
</evidence>
<dbReference type="Proteomes" id="UP001597453">
    <property type="component" value="Unassembled WGS sequence"/>
</dbReference>
<dbReference type="PANTHER" id="PTHR43110:SF1">
    <property type="entry name" value="THIOL PEROXIDASE"/>
    <property type="match status" value="1"/>
</dbReference>
<name>A0ABW5RJK3_9MICO</name>
<evidence type="ECO:0000259" key="7">
    <source>
        <dbReference type="PROSITE" id="PS51352"/>
    </source>
</evidence>
<comment type="function">
    <text evidence="6">Thiol-specific peroxidase that catalyzes the reduction of hydrogen peroxide and organic hydroperoxides to water and alcohols, respectively. Plays a role in cell protection against oxidative stress by detoxifying peroxides.</text>
</comment>
<keyword evidence="9" id="KW-1185">Reference proteome</keyword>
<dbReference type="GO" id="GO:0004601">
    <property type="term" value="F:peroxidase activity"/>
    <property type="evidence" value="ECO:0007669"/>
    <property type="project" value="UniProtKB-KW"/>
</dbReference>
<gene>
    <name evidence="6 8" type="primary">tpx</name>
    <name evidence="8" type="ORF">ACFSUQ_02660</name>
</gene>
<comment type="catalytic activity">
    <reaction evidence="6">
        <text>a hydroperoxide + [thioredoxin]-dithiol = an alcohol + [thioredoxin]-disulfide + H2O</text>
        <dbReference type="Rhea" id="RHEA:62620"/>
        <dbReference type="Rhea" id="RHEA-COMP:10698"/>
        <dbReference type="Rhea" id="RHEA-COMP:10700"/>
        <dbReference type="ChEBI" id="CHEBI:15377"/>
        <dbReference type="ChEBI" id="CHEBI:29950"/>
        <dbReference type="ChEBI" id="CHEBI:30879"/>
        <dbReference type="ChEBI" id="CHEBI:35924"/>
        <dbReference type="ChEBI" id="CHEBI:50058"/>
        <dbReference type="EC" id="1.11.1.24"/>
    </reaction>
</comment>
<evidence type="ECO:0000256" key="3">
    <source>
        <dbReference type="ARBA" id="ARBA00023002"/>
    </source>
</evidence>